<dbReference type="EMBL" id="KZ858998">
    <property type="protein sequence ID" value="RDW25584.1"/>
    <property type="molecule type" value="Genomic_DNA"/>
</dbReference>
<feature type="chain" id="PRO_5016736655" description="Secreted protein" evidence="1">
    <location>
        <begin position="20"/>
        <end position="77"/>
    </location>
</feature>
<gene>
    <name evidence="2" type="ORF">B0I71DRAFT_132303</name>
</gene>
<evidence type="ECO:0000313" key="3">
    <source>
        <dbReference type="Proteomes" id="UP000256601"/>
    </source>
</evidence>
<accession>A0A371C5J7</accession>
<keyword evidence="1" id="KW-0732">Signal</keyword>
<organism evidence="2 3">
    <name type="scientific">Yarrowia lipolytica</name>
    <name type="common">Candida lipolytica</name>
    <dbReference type="NCBI Taxonomy" id="4952"/>
    <lineage>
        <taxon>Eukaryota</taxon>
        <taxon>Fungi</taxon>
        <taxon>Dikarya</taxon>
        <taxon>Ascomycota</taxon>
        <taxon>Saccharomycotina</taxon>
        <taxon>Dipodascomycetes</taxon>
        <taxon>Dipodascales</taxon>
        <taxon>Dipodascales incertae sedis</taxon>
        <taxon>Yarrowia</taxon>
    </lineage>
</organism>
<dbReference type="AlphaFoldDB" id="A0A371C5J7"/>
<sequence length="77" mass="8748">MSYCLLYSLFVLSVHLRAASEIITVIRLSYILVLELVQCKYCTSSKVDIPGVMDDSAMSSSTICQHRPSWTIKTRQF</sequence>
<protein>
    <recommendedName>
        <fullName evidence="4">Secreted protein</fullName>
    </recommendedName>
</protein>
<evidence type="ECO:0000313" key="2">
    <source>
        <dbReference type="EMBL" id="RDW25584.1"/>
    </source>
</evidence>
<reference evidence="2 3" key="1">
    <citation type="submission" date="2018-07" db="EMBL/GenBank/DDBJ databases">
        <title>Draft Genome Assemblies for Five Robust Yarrowia lipolytica Strains Exhibiting High Lipid Production and Pentose Sugar Utilization and Sugar Alcohol Secretion from Undetoxified Lignocellulosic Biomass Hydrolysates.</title>
        <authorList>
            <consortium name="DOE Joint Genome Institute"/>
            <person name="Walker C."/>
            <person name="Ryu S."/>
            <person name="Na H."/>
            <person name="Zane M."/>
            <person name="LaButti K."/>
            <person name="Lipzen A."/>
            <person name="Haridas S."/>
            <person name="Barry K."/>
            <person name="Grigoriev I.V."/>
            <person name="Quarterman J."/>
            <person name="Slininger P."/>
            <person name="Dien B."/>
            <person name="Trinh C.T."/>
        </authorList>
    </citation>
    <scope>NUCLEOTIDE SEQUENCE [LARGE SCALE GENOMIC DNA]</scope>
    <source>
        <strain evidence="2 3">YB392</strain>
    </source>
</reference>
<dbReference type="Proteomes" id="UP000256601">
    <property type="component" value="Unassembled WGS sequence"/>
</dbReference>
<evidence type="ECO:0000256" key="1">
    <source>
        <dbReference type="SAM" id="SignalP"/>
    </source>
</evidence>
<feature type="signal peptide" evidence="1">
    <location>
        <begin position="1"/>
        <end position="19"/>
    </location>
</feature>
<proteinExistence type="predicted"/>
<name>A0A371C5J7_YARLL</name>
<evidence type="ECO:0008006" key="4">
    <source>
        <dbReference type="Google" id="ProtNLM"/>
    </source>
</evidence>